<evidence type="ECO:0008006" key="4">
    <source>
        <dbReference type="Google" id="ProtNLM"/>
    </source>
</evidence>
<dbReference type="Proteomes" id="UP000573327">
    <property type="component" value="Unassembled WGS sequence"/>
</dbReference>
<feature type="chain" id="PRO_5031133111" description="Secreted protein" evidence="1">
    <location>
        <begin position="31"/>
        <end position="149"/>
    </location>
</feature>
<dbReference type="AlphaFoldDB" id="A0A7W7S823"/>
<comment type="caution">
    <text evidence="2">The sequence shown here is derived from an EMBL/GenBank/DDBJ whole genome shotgun (WGS) entry which is preliminary data.</text>
</comment>
<evidence type="ECO:0000313" key="2">
    <source>
        <dbReference type="EMBL" id="MBB4944621.1"/>
    </source>
</evidence>
<proteinExistence type="predicted"/>
<keyword evidence="3" id="KW-1185">Reference proteome</keyword>
<protein>
    <recommendedName>
        <fullName evidence="4">Secreted protein</fullName>
    </recommendedName>
</protein>
<evidence type="ECO:0000313" key="3">
    <source>
        <dbReference type="Proteomes" id="UP000573327"/>
    </source>
</evidence>
<gene>
    <name evidence="2" type="ORF">F4556_000156</name>
</gene>
<evidence type="ECO:0000256" key="1">
    <source>
        <dbReference type="SAM" id="SignalP"/>
    </source>
</evidence>
<keyword evidence="1" id="KW-0732">Signal</keyword>
<dbReference type="RefSeq" id="WP_184910693.1">
    <property type="nucleotide sequence ID" value="NZ_JACHJR010000001.1"/>
</dbReference>
<organism evidence="2 3">
    <name type="scientific">Kitasatospora gansuensis</name>
    <dbReference type="NCBI Taxonomy" id="258050"/>
    <lineage>
        <taxon>Bacteria</taxon>
        <taxon>Bacillati</taxon>
        <taxon>Actinomycetota</taxon>
        <taxon>Actinomycetes</taxon>
        <taxon>Kitasatosporales</taxon>
        <taxon>Streptomycetaceae</taxon>
        <taxon>Kitasatospora</taxon>
    </lineage>
</organism>
<reference evidence="2 3" key="1">
    <citation type="submission" date="2020-08" db="EMBL/GenBank/DDBJ databases">
        <title>Sequencing the genomes of 1000 actinobacteria strains.</title>
        <authorList>
            <person name="Klenk H.-P."/>
        </authorList>
    </citation>
    <scope>NUCLEOTIDE SEQUENCE [LARGE SCALE GENOMIC DNA]</scope>
    <source>
        <strain evidence="2 3">DSM 44786</strain>
    </source>
</reference>
<name>A0A7W7S823_9ACTN</name>
<accession>A0A7W7S823</accession>
<dbReference type="EMBL" id="JACHJR010000001">
    <property type="protein sequence ID" value="MBB4944621.1"/>
    <property type="molecule type" value="Genomic_DNA"/>
</dbReference>
<sequence length="149" mass="15820">MRKLKSLATVVATLGLLLGTTVLGAGSAQAYPGDNICRYQWVNLGSNAGNYNVLPCVYQDSGGKLHAKAQAANGTTDVWLYVELGVSHGGPVEWMSSTINRALVNGSGYVYTLPSDGVPACWGCTYYAMTWVTNKSVRYGDVEAGPIHV</sequence>
<feature type="signal peptide" evidence="1">
    <location>
        <begin position="1"/>
        <end position="30"/>
    </location>
</feature>